<evidence type="ECO:0000313" key="1">
    <source>
        <dbReference type="EMBL" id="KAJ8673862.1"/>
    </source>
</evidence>
<proteinExistence type="predicted"/>
<organism evidence="1 2">
    <name type="scientific">Eretmocerus hayati</name>
    <dbReference type="NCBI Taxonomy" id="131215"/>
    <lineage>
        <taxon>Eukaryota</taxon>
        <taxon>Metazoa</taxon>
        <taxon>Ecdysozoa</taxon>
        <taxon>Arthropoda</taxon>
        <taxon>Hexapoda</taxon>
        <taxon>Insecta</taxon>
        <taxon>Pterygota</taxon>
        <taxon>Neoptera</taxon>
        <taxon>Endopterygota</taxon>
        <taxon>Hymenoptera</taxon>
        <taxon>Apocrita</taxon>
        <taxon>Proctotrupomorpha</taxon>
        <taxon>Chalcidoidea</taxon>
        <taxon>Aphelinidae</taxon>
        <taxon>Aphelininae</taxon>
        <taxon>Eretmocerus</taxon>
    </lineage>
</organism>
<name>A0ACC2NRZ4_9HYME</name>
<comment type="caution">
    <text evidence="1">The sequence shown here is derived from an EMBL/GenBank/DDBJ whole genome shotgun (WGS) entry which is preliminary data.</text>
</comment>
<evidence type="ECO:0000313" key="2">
    <source>
        <dbReference type="Proteomes" id="UP001239111"/>
    </source>
</evidence>
<protein>
    <submittedName>
        <fullName evidence="1">Uncharacterized protein</fullName>
    </submittedName>
</protein>
<accession>A0ACC2NRZ4</accession>
<reference evidence="1" key="1">
    <citation type="submission" date="2023-04" db="EMBL/GenBank/DDBJ databases">
        <title>A chromosome-level genome assembly of the parasitoid wasp Eretmocerus hayati.</title>
        <authorList>
            <person name="Zhong Y."/>
            <person name="Liu S."/>
            <person name="Liu Y."/>
        </authorList>
    </citation>
    <scope>NUCLEOTIDE SEQUENCE</scope>
    <source>
        <strain evidence="1">ZJU_SS_LIU_2023</strain>
    </source>
</reference>
<keyword evidence="2" id="KW-1185">Reference proteome</keyword>
<gene>
    <name evidence="1" type="ORF">QAD02_005124</name>
</gene>
<dbReference type="Proteomes" id="UP001239111">
    <property type="component" value="Chromosome 3"/>
</dbReference>
<sequence>MSEEVAMIIRLVASCVSAAAKAGEIIRDVKSRGELNIVEKKKDDYQTEADRSAQRCIVASLNKRFPDVKVIGEEELPNQEILDDWVVTNMDSEVMKVHLPSELQNIKAEDLCIWVDPLDGTREYVQGTVEQVTVLIGVAVKDKAVAGVIHQPYFKNSQDGSLGRTLWGIDSVGIGGFKLCPPPDGKRIITTTKCKFRDEIQAALDAFEPDGILRVNGAGYKVLQLLDGKAHAYFYANRGYMRWDTCAPEAILYAAGGKFTDLRGDRYSYVSTTSFPNRRGVLATAPGQDHEWYLDRIPSEIKMRETD</sequence>
<dbReference type="EMBL" id="CM056743">
    <property type="protein sequence ID" value="KAJ8673862.1"/>
    <property type="molecule type" value="Genomic_DNA"/>
</dbReference>